<dbReference type="InterPro" id="IPR036282">
    <property type="entry name" value="Glutathione-S-Trfase_C_sf"/>
</dbReference>
<evidence type="ECO:0000259" key="7">
    <source>
        <dbReference type="PROSITE" id="PS50405"/>
    </source>
</evidence>
<evidence type="ECO:0000256" key="5">
    <source>
        <dbReference type="ARBA" id="ARBA00071370"/>
    </source>
</evidence>
<dbReference type="GO" id="GO:0004364">
    <property type="term" value="F:glutathione transferase activity"/>
    <property type="evidence" value="ECO:0007669"/>
    <property type="project" value="UniProtKB-EC"/>
</dbReference>
<comment type="caution">
    <text evidence="8">The sequence shown here is derived from an EMBL/GenBank/DDBJ whole genome shotgun (WGS) entry which is preliminary data.</text>
</comment>
<evidence type="ECO:0000313" key="9">
    <source>
        <dbReference type="Proteomes" id="UP000653305"/>
    </source>
</evidence>
<dbReference type="SUPFAM" id="SSF47616">
    <property type="entry name" value="GST C-terminal domain-like"/>
    <property type="match status" value="1"/>
</dbReference>
<feature type="domain" description="GST N-terminal" evidence="6">
    <location>
        <begin position="8"/>
        <end position="88"/>
    </location>
</feature>
<dbReference type="Gene3D" id="3.40.30.10">
    <property type="entry name" value="Glutaredoxin"/>
    <property type="match status" value="1"/>
</dbReference>
<dbReference type="GO" id="GO:0006749">
    <property type="term" value="P:glutathione metabolic process"/>
    <property type="evidence" value="ECO:0007669"/>
    <property type="project" value="InterPro"/>
</dbReference>
<dbReference type="OrthoDB" id="202840at2759"/>
<dbReference type="InterPro" id="IPR004046">
    <property type="entry name" value="GST_C"/>
</dbReference>
<dbReference type="FunFam" id="3.40.30.10:FF:000014">
    <property type="entry name" value="Tau class glutathione S-transferase"/>
    <property type="match status" value="1"/>
</dbReference>
<keyword evidence="3 8" id="KW-0808">Transferase</keyword>
<dbReference type="PROSITE" id="PS50404">
    <property type="entry name" value="GST_NTER"/>
    <property type="match status" value="1"/>
</dbReference>
<evidence type="ECO:0000256" key="1">
    <source>
        <dbReference type="ARBA" id="ARBA00009929"/>
    </source>
</evidence>
<evidence type="ECO:0000256" key="4">
    <source>
        <dbReference type="ARBA" id="ARBA00047960"/>
    </source>
</evidence>
<dbReference type="Gene3D" id="1.20.1050.10">
    <property type="match status" value="1"/>
</dbReference>
<proteinExistence type="inferred from homology"/>
<dbReference type="CDD" id="cd03185">
    <property type="entry name" value="GST_C_Tau"/>
    <property type="match status" value="1"/>
</dbReference>
<reference evidence="8" key="1">
    <citation type="submission" date="2020-07" db="EMBL/GenBank/DDBJ databases">
        <title>Ethylene signaling mediates host invasion by parasitic plants.</title>
        <authorList>
            <person name="Yoshida S."/>
        </authorList>
    </citation>
    <scope>NUCLEOTIDE SEQUENCE</scope>
    <source>
        <strain evidence="8">Okayama</strain>
    </source>
</reference>
<dbReference type="InterPro" id="IPR036249">
    <property type="entry name" value="Thioredoxin-like_sf"/>
</dbReference>
<dbReference type="SFLD" id="SFLDG00358">
    <property type="entry name" value="Main_(cytGST)"/>
    <property type="match status" value="1"/>
</dbReference>
<dbReference type="Proteomes" id="UP000653305">
    <property type="component" value="Unassembled WGS sequence"/>
</dbReference>
<evidence type="ECO:0000256" key="2">
    <source>
        <dbReference type="ARBA" id="ARBA00012452"/>
    </source>
</evidence>
<dbReference type="InterPro" id="IPR040079">
    <property type="entry name" value="Glutathione_S-Trfase"/>
</dbReference>
<dbReference type="PROSITE" id="PS50405">
    <property type="entry name" value="GST_CTER"/>
    <property type="match status" value="1"/>
</dbReference>
<dbReference type="Pfam" id="PF02798">
    <property type="entry name" value="GST_N"/>
    <property type="match status" value="1"/>
</dbReference>
<dbReference type="EC" id="2.5.1.18" evidence="2"/>
<dbReference type="Pfam" id="PF00043">
    <property type="entry name" value="GST_C"/>
    <property type="match status" value="1"/>
</dbReference>
<dbReference type="InterPro" id="IPR045073">
    <property type="entry name" value="Omega/Tau-like"/>
</dbReference>
<dbReference type="InterPro" id="IPR010987">
    <property type="entry name" value="Glutathione-S-Trfase_C-like"/>
</dbReference>
<keyword evidence="9" id="KW-1185">Reference proteome</keyword>
<dbReference type="SFLD" id="SFLDS00019">
    <property type="entry name" value="Glutathione_Transferase_(cytos"/>
    <property type="match status" value="1"/>
</dbReference>
<dbReference type="SFLD" id="SFLDG01152">
    <property type="entry name" value="Main.3:_Omega-_and_Tau-like"/>
    <property type="match status" value="1"/>
</dbReference>
<dbReference type="AlphaFoldDB" id="A0A830B8L8"/>
<comment type="catalytic activity">
    <reaction evidence="4">
        <text>RX + glutathione = an S-substituted glutathione + a halide anion + H(+)</text>
        <dbReference type="Rhea" id="RHEA:16437"/>
        <dbReference type="ChEBI" id="CHEBI:15378"/>
        <dbReference type="ChEBI" id="CHEBI:16042"/>
        <dbReference type="ChEBI" id="CHEBI:17792"/>
        <dbReference type="ChEBI" id="CHEBI:57925"/>
        <dbReference type="ChEBI" id="CHEBI:90779"/>
        <dbReference type="EC" id="2.5.1.18"/>
    </reaction>
</comment>
<organism evidence="8 9">
    <name type="scientific">Phtheirospermum japonicum</name>
    <dbReference type="NCBI Taxonomy" id="374723"/>
    <lineage>
        <taxon>Eukaryota</taxon>
        <taxon>Viridiplantae</taxon>
        <taxon>Streptophyta</taxon>
        <taxon>Embryophyta</taxon>
        <taxon>Tracheophyta</taxon>
        <taxon>Spermatophyta</taxon>
        <taxon>Magnoliopsida</taxon>
        <taxon>eudicotyledons</taxon>
        <taxon>Gunneridae</taxon>
        <taxon>Pentapetalae</taxon>
        <taxon>asterids</taxon>
        <taxon>lamiids</taxon>
        <taxon>Lamiales</taxon>
        <taxon>Orobanchaceae</taxon>
        <taxon>Orobanchaceae incertae sedis</taxon>
        <taxon>Phtheirospermum</taxon>
    </lineage>
</organism>
<dbReference type="InterPro" id="IPR045074">
    <property type="entry name" value="GST_C_Tau"/>
</dbReference>
<evidence type="ECO:0000256" key="3">
    <source>
        <dbReference type="ARBA" id="ARBA00022679"/>
    </source>
</evidence>
<dbReference type="InterPro" id="IPR004045">
    <property type="entry name" value="Glutathione_S-Trfase_N"/>
</dbReference>
<name>A0A830B8L8_9LAMI</name>
<gene>
    <name evidence="8" type="ORF">PHJA_000480000</name>
</gene>
<accession>A0A830B8L8</accession>
<evidence type="ECO:0000313" key="8">
    <source>
        <dbReference type="EMBL" id="GFP83366.1"/>
    </source>
</evidence>
<dbReference type="SUPFAM" id="SSF52833">
    <property type="entry name" value="Thioredoxin-like"/>
    <property type="match status" value="1"/>
</dbReference>
<sequence length="236" mass="27120">MEKMSNNKSVKVVGFWVSLFTQRVRWALKLKGIEYEYIEEDIFNKSPLLLSDLNPVYGRVPVLIHDGKPLPESSIILEYIDQTWKQNPLLPQDPYERAQARFWARFADEKVVESAWLVLCLEGENQEKAVKMAIESLEKVEETLKGKKYFGGDTIGFLDLVMGFVSYWLPAWEEVASAKILDSSKFPAIAAWADNFINHPVIMGDYLPSKADIFTYYQGRRKELIPVCVAYGEKLL</sequence>
<dbReference type="EMBL" id="BMAC01000063">
    <property type="protein sequence ID" value="GFP83366.1"/>
    <property type="molecule type" value="Genomic_DNA"/>
</dbReference>
<dbReference type="FunFam" id="1.20.1050.10:FF:000012">
    <property type="entry name" value="Tau class glutathione S-transferase"/>
    <property type="match status" value="1"/>
</dbReference>
<dbReference type="CDD" id="cd03058">
    <property type="entry name" value="GST_N_Tau"/>
    <property type="match status" value="1"/>
</dbReference>
<evidence type="ECO:0000259" key="6">
    <source>
        <dbReference type="PROSITE" id="PS50404"/>
    </source>
</evidence>
<dbReference type="GO" id="GO:0005737">
    <property type="term" value="C:cytoplasm"/>
    <property type="evidence" value="ECO:0007669"/>
    <property type="project" value="TreeGrafter"/>
</dbReference>
<comment type="similarity">
    <text evidence="1">Belongs to the GST superfamily. HSP26 family.</text>
</comment>
<dbReference type="PANTHER" id="PTHR11260:SF614">
    <property type="entry name" value="GLUTATHIONE S-TRANSFERASE"/>
    <property type="match status" value="1"/>
</dbReference>
<feature type="domain" description="GST C-terminal" evidence="7">
    <location>
        <begin position="93"/>
        <end position="217"/>
    </location>
</feature>
<protein>
    <recommendedName>
        <fullName evidence="5">Probable glutathione S-transferase</fullName>
        <ecNumber evidence="2">2.5.1.18</ecNumber>
    </recommendedName>
</protein>
<dbReference type="PANTHER" id="PTHR11260">
    <property type="entry name" value="GLUTATHIONE S-TRANSFERASE, GST, SUPERFAMILY, GST DOMAIN CONTAINING"/>
    <property type="match status" value="1"/>
</dbReference>